<proteinExistence type="predicted"/>
<organism evidence="2">
    <name type="scientific">Harpegnathos saltator</name>
    <name type="common">Jerdon's jumping ant</name>
    <dbReference type="NCBI Taxonomy" id="610380"/>
    <lineage>
        <taxon>Eukaryota</taxon>
        <taxon>Metazoa</taxon>
        <taxon>Ecdysozoa</taxon>
        <taxon>Arthropoda</taxon>
        <taxon>Hexapoda</taxon>
        <taxon>Insecta</taxon>
        <taxon>Pterygota</taxon>
        <taxon>Neoptera</taxon>
        <taxon>Endopterygota</taxon>
        <taxon>Hymenoptera</taxon>
        <taxon>Apocrita</taxon>
        <taxon>Aculeata</taxon>
        <taxon>Formicoidea</taxon>
        <taxon>Formicidae</taxon>
        <taxon>Ponerinae</taxon>
        <taxon>Ponerini</taxon>
        <taxon>Harpegnathos</taxon>
    </lineage>
</organism>
<dbReference type="Gene3D" id="3.30.365.10">
    <property type="entry name" value="Aldehyde oxidase/xanthine dehydrogenase, molybdopterin binding domain"/>
    <property type="match status" value="1"/>
</dbReference>
<dbReference type="Proteomes" id="UP000008237">
    <property type="component" value="Unassembled WGS sequence"/>
</dbReference>
<dbReference type="GO" id="GO:0016491">
    <property type="term" value="F:oxidoreductase activity"/>
    <property type="evidence" value="ECO:0007669"/>
    <property type="project" value="InterPro"/>
</dbReference>
<reference evidence="1 2" key="1">
    <citation type="journal article" date="2010" name="Science">
        <title>Genomic comparison of the ants Camponotus floridanus and Harpegnathos saltator.</title>
        <authorList>
            <person name="Bonasio R."/>
            <person name="Zhang G."/>
            <person name="Ye C."/>
            <person name="Mutti N.S."/>
            <person name="Fang X."/>
            <person name="Qin N."/>
            <person name="Donahue G."/>
            <person name="Yang P."/>
            <person name="Li Q."/>
            <person name="Li C."/>
            <person name="Zhang P."/>
            <person name="Huang Z."/>
            <person name="Berger S.L."/>
            <person name="Reinberg D."/>
            <person name="Wang J."/>
            <person name="Liebig J."/>
        </authorList>
    </citation>
    <scope>NUCLEOTIDE SEQUENCE [LARGE SCALE GENOMIC DNA]</scope>
    <source>
        <strain evidence="1 2">R22 G/1</strain>
    </source>
</reference>
<name>E2BWN9_HARSA</name>
<keyword evidence="2" id="KW-1185">Reference proteome</keyword>
<gene>
    <name evidence="1" type="ORF">EAI_14946</name>
</gene>
<dbReference type="OMA" id="IRNICID"/>
<protein>
    <submittedName>
        <fullName evidence="1">Xanthine dehydrogenase</fullName>
    </submittedName>
</protein>
<dbReference type="InParanoid" id="E2BWN9"/>
<dbReference type="OrthoDB" id="8300278at2759"/>
<feature type="non-terminal residue" evidence="1">
    <location>
        <position position="116"/>
    </location>
</feature>
<sequence length="116" mass="13061">FIQGYGLFTLEEMTYSPTGILFNIGPGLYKLPDFTDISKECNVSLLKEASNPRAIYSSKIVFDKPLFLVSSAFFAIKEAIKATREDLNIHGYFRLDAPATSTRIRNICIDNLTMKI</sequence>
<dbReference type="STRING" id="610380.E2BWN9"/>
<dbReference type="InterPro" id="IPR037165">
    <property type="entry name" value="AldOxase/xan_DH_Mopterin-bd_sf"/>
</dbReference>
<dbReference type="GO" id="GO:0005506">
    <property type="term" value="F:iron ion binding"/>
    <property type="evidence" value="ECO:0007669"/>
    <property type="project" value="InterPro"/>
</dbReference>
<evidence type="ECO:0000313" key="2">
    <source>
        <dbReference type="Proteomes" id="UP000008237"/>
    </source>
</evidence>
<dbReference type="EMBL" id="GL451165">
    <property type="protein sequence ID" value="EFN79894.1"/>
    <property type="molecule type" value="Genomic_DNA"/>
</dbReference>
<dbReference type="SUPFAM" id="SSF56003">
    <property type="entry name" value="Molybdenum cofactor-binding domain"/>
    <property type="match status" value="1"/>
</dbReference>
<dbReference type="PANTHER" id="PTHR45444:SF3">
    <property type="entry name" value="XANTHINE DEHYDROGENASE"/>
    <property type="match status" value="1"/>
</dbReference>
<dbReference type="PANTHER" id="PTHR45444">
    <property type="entry name" value="XANTHINE DEHYDROGENASE"/>
    <property type="match status" value="1"/>
</dbReference>
<evidence type="ECO:0000313" key="1">
    <source>
        <dbReference type="EMBL" id="EFN79894.1"/>
    </source>
</evidence>
<accession>E2BWN9</accession>
<dbReference type="AlphaFoldDB" id="E2BWN9"/>
<feature type="non-terminal residue" evidence="1">
    <location>
        <position position="1"/>
    </location>
</feature>
<dbReference type="InterPro" id="IPR016208">
    <property type="entry name" value="Ald_Oxase/xanthine_DH-like"/>
</dbReference>